<organism evidence="2 3">
    <name type="scientific">Hydrogenophaga taeniospiralis CCUG 15921</name>
    <dbReference type="NCBI Taxonomy" id="1281780"/>
    <lineage>
        <taxon>Bacteria</taxon>
        <taxon>Pseudomonadati</taxon>
        <taxon>Pseudomonadota</taxon>
        <taxon>Betaproteobacteria</taxon>
        <taxon>Burkholderiales</taxon>
        <taxon>Comamonadaceae</taxon>
        <taxon>Hydrogenophaga</taxon>
    </lineage>
</organism>
<dbReference type="RefSeq" id="WP_068169187.1">
    <property type="nucleotide sequence ID" value="NZ_AOGK01000001.1"/>
</dbReference>
<dbReference type="InterPro" id="IPR009003">
    <property type="entry name" value="Peptidase_S1_PA"/>
</dbReference>
<dbReference type="PANTHER" id="PTHR43019:SF23">
    <property type="entry name" value="PROTEASE DO-LIKE 5, CHLOROPLASTIC"/>
    <property type="match status" value="1"/>
</dbReference>
<dbReference type="Proteomes" id="UP001152876">
    <property type="component" value="Unassembled WGS sequence"/>
</dbReference>
<keyword evidence="1" id="KW-0732">Signal</keyword>
<reference evidence="2" key="1">
    <citation type="submission" date="2013-01" db="EMBL/GenBank/DDBJ databases">
        <title>Genome draft of Hydrogenophaga taeniospiralis 2K1.</title>
        <authorList>
            <person name="Gomila M."/>
            <person name="Lalucat J."/>
        </authorList>
    </citation>
    <scope>NUCLEOTIDE SEQUENCE</scope>
    <source>
        <strain evidence="2">CCUG 15921</strain>
    </source>
</reference>
<dbReference type="Pfam" id="PF13365">
    <property type="entry name" value="Trypsin_2"/>
    <property type="match status" value="1"/>
</dbReference>
<feature type="signal peptide" evidence="1">
    <location>
        <begin position="1"/>
        <end position="25"/>
    </location>
</feature>
<evidence type="ECO:0000313" key="3">
    <source>
        <dbReference type="Proteomes" id="UP001152876"/>
    </source>
</evidence>
<protein>
    <submittedName>
        <fullName evidence="2">Trypsin-like serine protease</fullName>
    </submittedName>
</protein>
<dbReference type="EMBL" id="AOGK01000001">
    <property type="protein sequence ID" value="MDG5973742.1"/>
    <property type="molecule type" value="Genomic_DNA"/>
</dbReference>
<sequence>MSFFTPFAPACLALGLLLSTPATLAQDKAPANATTEAPSVAQAALPEPSSSARALFSRSKDGIVQVRVLLASAGEQSSLGSGFLVRDDGAQGAWVVTNYHVVSALAIDPQKYRIELRGSNQRVARARLVALDVVHDLAVLRTEPEASASNTAWQVLTLREAPLVQGSKVFSLGNPLELGFLISEGIYNGSVESRIYEQMLFSGALNSGMSGGPAIDENGQVVGVNVATRRDGEQLSFLVPKRYALDLLQTAWRNDGGARPEWRSEIARQLLTHQHFVAGKLLDPAASAAPSGAGAQAGFSSQVLSGRPVPTLDGNLTKCWASGMDGERLRYQRDRLNCDLQSELFVRGNLHTGSLSIGHTLLRNDRLATPQFLALGALGSPGWRGFGQGTGELTRAECQDDYVQTTSHVYRVAICARAYRKFEGVYDYSVQATQVDDARERLSSHIDLRGFSFDNAQRLGRMFLERLQ</sequence>
<dbReference type="InterPro" id="IPR001940">
    <property type="entry name" value="Peptidase_S1C"/>
</dbReference>
<dbReference type="GO" id="GO:0004252">
    <property type="term" value="F:serine-type endopeptidase activity"/>
    <property type="evidence" value="ECO:0007669"/>
    <property type="project" value="InterPro"/>
</dbReference>
<gene>
    <name evidence="2" type="ORF">H010_00675</name>
</gene>
<proteinExistence type="predicted"/>
<accession>A0A9X4S6I8</accession>
<feature type="chain" id="PRO_5040872815" evidence="1">
    <location>
        <begin position="26"/>
        <end position="468"/>
    </location>
</feature>
<dbReference type="AlphaFoldDB" id="A0A9X4S6I8"/>
<dbReference type="PANTHER" id="PTHR43019">
    <property type="entry name" value="SERINE ENDOPROTEASE DEGS"/>
    <property type="match status" value="1"/>
</dbReference>
<dbReference type="SUPFAM" id="SSF50494">
    <property type="entry name" value="Trypsin-like serine proteases"/>
    <property type="match status" value="1"/>
</dbReference>
<evidence type="ECO:0000313" key="2">
    <source>
        <dbReference type="EMBL" id="MDG5973742.1"/>
    </source>
</evidence>
<dbReference type="GO" id="GO:0006508">
    <property type="term" value="P:proteolysis"/>
    <property type="evidence" value="ECO:0007669"/>
    <property type="project" value="UniProtKB-KW"/>
</dbReference>
<keyword evidence="2" id="KW-0378">Hydrolase</keyword>
<keyword evidence="2" id="KW-0645">Protease</keyword>
<keyword evidence="3" id="KW-1185">Reference proteome</keyword>
<comment type="caution">
    <text evidence="2">The sequence shown here is derived from an EMBL/GenBank/DDBJ whole genome shotgun (WGS) entry which is preliminary data.</text>
</comment>
<dbReference type="OrthoDB" id="8581982at2"/>
<dbReference type="Gene3D" id="2.40.10.10">
    <property type="entry name" value="Trypsin-like serine proteases"/>
    <property type="match status" value="2"/>
</dbReference>
<evidence type="ECO:0000256" key="1">
    <source>
        <dbReference type="SAM" id="SignalP"/>
    </source>
</evidence>
<dbReference type="PRINTS" id="PR00834">
    <property type="entry name" value="PROTEASES2C"/>
</dbReference>
<name>A0A9X4S6I8_9BURK</name>
<dbReference type="InterPro" id="IPR043504">
    <property type="entry name" value="Peptidase_S1_PA_chymotrypsin"/>
</dbReference>